<evidence type="ECO:0000313" key="9">
    <source>
        <dbReference type="Proteomes" id="UP000641514"/>
    </source>
</evidence>
<reference evidence="8" key="2">
    <citation type="submission" date="2020-09" db="EMBL/GenBank/DDBJ databases">
        <authorList>
            <person name="Sun Q."/>
            <person name="Zhou Y."/>
        </authorList>
    </citation>
    <scope>NUCLEOTIDE SEQUENCE</scope>
    <source>
        <strain evidence="8">CGMCC 1.15478</strain>
    </source>
</reference>
<dbReference type="Gene3D" id="3.40.50.170">
    <property type="entry name" value="Formyl transferase, N-terminal domain"/>
    <property type="match status" value="1"/>
</dbReference>
<dbReference type="FunFam" id="3.40.50.170:FF:000008">
    <property type="entry name" value="Phosphoribosylglycinamide formyltransferase"/>
    <property type="match status" value="1"/>
</dbReference>
<dbReference type="NCBIfam" id="TIGR00639">
    <property type="entry name" value="PurN"/>
    <property type="match status" value="1"/>
</dbReference>
<feature type="domain" description="Formyl transferase N-terminal" evidence="7">
    <location>
        <begin position="8"/>
        <end position="185"/>
    </location>
</feature>
<feature type="binding site" evidence="6">
    <location>
        <begin position="93"/>
        <end position="96"/>
    </location>
    <ligand>
        <name>(6R)-10-formyltetrahydrofolate</name>
        <dbReference type="ChEBI" id="CHEBI:195366"/>
    </ligand>
</feature>
<accession>A0A916XEM4</accession>
<dbReference type="GO" id="GO:0006189">
    <property type="term" value="P:'de novo' IMP biosynthetic process"/>
    <property type="evidence" value="ECO:0007669"/>
    <property type="project" value="UniProtKB-UniRule"/>
</dbReference>
<keyword evidence="2 6" id="KW-0808">Transferase</keyword>
<dbReference type="PROSITE" id="PS00373">
    <property type="entry name" value="GART"/>
    <property type="match status" value="1"/>
</dbReference>
<feature type="active site" description="Proton donor" evidence="6">
    <location>
        <position position="112"/>
    </location>
</feature>
<evidence type="ECO:0000259" key="7">
    <source>
        <dbReference type="Pfam" id="PF00551"/>
    </source>
</evidence>
<protein>
    <recommendedName>
        <fullName evidence="6">Phosphoribosylglycinamide formyltransferase</fullName>
        <ecNumber evidence="6">2.1.2.2</ecNumber>
    </recommendedName>
    <alternativeName>
        <fullName evidence="6">5'-phosphoribosylglycinamide transformylase</fullName>
    </alternativeName>
    <alternativeName>
        <fullName evidence="6">GAR transformylase</fullName>
        <shortName evidence="6">GART</shortName>
    </alternativeName>
</protein>
<evidence type="ECO:0000256" key="1">
    <source>
        <dbReference type="ARBA" id="ARBA00005054"/>
    </source>
</evidence>
<dbReference type="CDD" id="cd08645">
    <property type="entry name" value="FMT_core_GART"/>
    <property type="match status" value="1"/>
</dbReference>
<dbReference type="SUPFAM" id="SSF53328">
    <property type="entry name" value="Formyltransferase"/>
    <property type="match status" value="1"/>
</dbReference>
<evidence type="ECO:0000256" key="3">
    <source>
        <dbReference type="ARBA" id="ARBA00022755"/>
    </source>
</evidence>
<keyword evidence="9" id="KW-1185">Reference proteome</keyword>
<dbReference type="GO" id="GO:0004644">
    <property type="term" value="F:phosphoribosylglycinamide formyltransferase activity"/>
    <property type="evidence" value="ECO:0007669"/>
    <property type="project" value="UniProtKB-UniRule"/>
</dbReference>
<dbReference type="PANTHER" id="PTHR43369">
    <property type="entry name" value="PHOSPHORIBOSYLGLYCINAMIDE FORMYLTRANSFERASE"/>
    <property type="match status" value="1"/>
</dbReference>
<proteinExistence type="inferred from homology"/>
<dbReference type="AlphaFoldDB" id="A0A916XEM4"/>
<dbReference type="InterPro" id="IPR036477">
    <property type="entry name" value="Formyl_transf_N_sf"/>
</dbReference>
<feature type="binding site" evidence="6">
    <location>
        <position position="110"/>
    </location>
    <ligand>
        <name>(6R)-10-formyltetrahydrofolate</name>
        <dbReference type="ChEBI" id="CHEBI:195366"/>
    </ligand>
</feature>
<name>A0A916XEM4_9ACTN</name>
<comment type="function">
    <text evidence="6">Catalyzes the transfer of a formyl group from 10-formyltetrahydrofolate to 5-phospho-ribosyl-glycinamide (GAR), producing 5-phospho-ribosyl-N-formylglycinamide (FGAR) and tetrahydrofolate.</text>
</comment>
<reference evidence="8" key="1">
    <citation type="journal article" date="2014" name="Int. J. Syst. Evol. Microbiol.">
        <title>Complete genome sequence of Corynebacterium casei LMG S-19264T (=DSM 44701T), isolated from a smear-ripened cheese.</title>
        <authorList>
            <consortium name="US DOE Joint Genome Institute (JGI-PGF)"/>
            <person name="Walter F."/>
            <person name="Albersmeier A."/>
            <person name="Kalinowski J."/>
            <person name="Ruckert C."/>
        </authorList>
    </citation>
    <scope>NUCLEOTIDE SEQUENCE</scope>
    <source>
        <strain evidence="8">CGMCC 1.15478</strain>
    </source>
</reference>
<dbReference type="InterPro" id="IPR002376">
    <property type="entry name" value="Formyl_transf_N"/>
</dbReference>
<evidence type="ECO:0000256" key="2">
    <source>
        <dbReference type="ARBA" id="ARBA00022679"/>
    </source>
</evidence>
<feature type="binding site" evidence="6">
    <location>
        <position position="68"/>
    </location>
    <ligand>
        <name>(6R)-10-formyltetrahydrofolate</name>
        <dbReference type="ChEBI" id="CHEBI:195366"/>
    </ligand>
</feature>
<comment type="similarity">
    <text evidence="4 6">Belongs to the GART family.</text>
</comment>
<feature type="site" description="Raises pKa of active site His" evidence="6">
    <location>
        <position position="148"/>
    </location>
</feature>
<dbReference type="HAMAP" id="MF_01930">
    <property type="entry name" value="PurN"/>
    <property type="match status" value="1"/>
</dbReference>
<evidence type="ECO:0000256" key="5">
    <source>
        <dbReference type="ARBA" id="ARBA00047664"/>
    </source>
</evidence>
<dbReference type="InterPro" id="IPR001555">
    <property type="entry name" value="GART_AS"/>
</dbReference>
<dbReference type="EMBL" id="BMJH01000002">
    <property type="protein sequence ID" value="GGC67866.1"/>
    <property type="molecule type" value="Genomic_DNA"/>
</dbReference>
<evidence type="ECO:0000313" key="8">
    <source>
        <dbReference type="EMBL" id="GGC67866.1"/>
    </source>
</evidence>
<dbReference type="Pfam" id="PF00551">
    <property type="entry name" value="Formyl_trans_N"/>
    <property type="match status" value="1"/>
</dbReference>
<comment type="catalytic activity">
    <reaction evidence="5 6">
        <text>N(1)-(5-phospho-beta-D-ribosyl)glycinamide + (6R)-10-formyltetrahydrofolate = N(2)-formyl-N(1)-(5-phospho-beta-D-ribosyl)glycinamide + (6S)-5,6,7,8-tetrahydrofolate + H(+)</text>
        <dbReference type="Rhea" id="RHEA:15053"/>
        <dbReference type="ChEBI" id="CHEBI:15378"/>
        <dbReference type="ChEBI" id="CHEBI:57453"/>
        <dbReference type="ChEBI" id="CHEBI:143788"/>
        <dbReference type="ChEBI" id="CHEBI:147286"/>
        <dbReference type="ChEBI" id="CHEBI:195366"/>
        <dbReference type="EC" id="2.1.2.2"/>
    </reaction>
</comment>
<comment type="caution">
    <text evidence="6">Lacks conserved residue(s) required for the propagation of feature annotation.</text>
</comment>
<organism evidence="8 9">
    <name type="scientific">Hoyosella rhizosphaerae</name>
    <dbReference type="NCBI Taxonomy" id="1755582"/>
    <lineage>
        <taxon>Bacteria</taxon>
        <taxon>Bacillati</taxon>
        <taxon>Actinomycetota</taxon>
        <taxon>Actinomycetes</taxon>
        <taxon>Mycobacteriales</taxon>
        <taxon>Hoyosellaceae</taxon>
        <taxon>Hoyosella</taxon>
    </lineage>
</organism>
<dbReference type="PANTHER" id="PTHR43369:SF2">
    <property type="entry name" value="PHOSPHORIBOSYLGLYCINAMIDE FORMYLTRANSFERASE"/>
    <property type="match status" value="1"/>
</dbReference>
<comment type="caution">
    <text evidence="8">The sequence shown here is derived from an EMBL/GenBank/DDBJ whole genome shotgun (WGS) entry which is preliminary data.</text>
</comment>
<dbReference type="InterPro" id="IPR004607">
    <property type="entry name" value="GART"/>
</dbReference>
<evidence type="ECO:0000256" key="6">
    <source>
        <dbReference type="HAMAP-Rule" id="MF_01930"/>
    </source>
</evidence>
<keyword evidence="3 6" id="KW-0658">Purine biosynthesis</keyword>
<dbReference type="GO" id="GO:0005829">
    <property type="term" value="C:cytosol"/>
    <property type="evidence" value="ECO:0007669"/>
    <property type="project" value="TreeGrafter"/>
</dbReference>
<comment type="pathway">
    <text evidence="1 6">Purine metabolism; IMP biosynthesis via de novo pathway; N(2)-formyl-N(1)-(5-phospho-D-ribosyl)glycinamide from N(1)-(5-phospho-D-ribosyl)glycinamide (10-formyl THF route): step 1/1.</text>
</comment>
<dbReference type="Proteomes" id="UP000641514">
    <property type="component" value="Unassembled WGS sequence"/>
</dbReference>
<sequence length="203" mass="21707">MRETSQARIVVLASGSGTLCQALLDAAAGEFPARVVGLVTDRACEAENRAKNVGVQVTRVALGDFENRQHWDQALADAVKTYAPTLVVTAGFMRLLGPSFLGEFPNKIVNSHPALLPAFPGAHAVRDALHYGVRVTGTTVHLVDEGVDTGPILAQEVVPVGSDDTESTLHERIKKVERRLLVEVVADLVTRGVVIDGRKAMIP</sequence>
<dbReference type="EC" id="2.1.2.2" evidence="6"/>
<evidence type="ECO:0000256" key="4">
    <source>
        <dbReference type="ARBA" id="ARBA00038440"/>
    </source>
</evidence>
<gene>
    <name evidence="6 8" type="primary">purN</name>
    <name evidence="8" type="ORF">GCM10011410_20730</name>
</gene>